<comment type="caution">
    <text evidence="12">The sequence shown here is derived from an EMBL/GenBank/DDBJ whole genome shotgun (WGS) entry which is preliminary data.</text>
</comment>
<evidence type="ECO:0000256" key="9">
    <source>
        <dbReference type="ARBA" id="ARBA00023010"/>
    </source>
</evidence>
<accession>A0A6N7EX19</accession>
<protein>
    <recommendedName>
        <fullName evidence="3">Sec translocon accessory complex subunit YajC</fullName>
    </recommendedName>
</protein>
<gene>
    <name evidence="12" type="primary">yajC</name>
    <name evidence="12" type="ORF">GCU85_02855</name>
</gene>
<evidence type="ECO:0000256" key="8">
    <source>
        <dbReference type="ARBA" id="ARBA00022989"/>
    </source>
</evidence>
<keyword evidence="10 11" id="KW-0472">Membrane</keyword>
<dbReference type="PANTHER" id="PTHR33909:SF1">
    <property type="entry name" value="SEC TRANSLOCON ACCESSORY COMPLEX SUBUNIT YAJC"/>
    <property type="match status" value="1"/>
</dbReference>
<dbReference type="PRINTS" id="PR01853">
    <property type="entry name" value="YAJCTRNLCASE"/>
</dbReference>
<evidence type="ECO:0000256" key="7">
    <source>
        <dbReference type="ARBA" id="ARBA00022927"/>
    </source>
</evidence>
<organism evidence="12 13">
    <name type="scientific">Ostreibacterium oceani</name>
    <dbReference type="NCBI Taxonomy" id="2654998"/>
    <lineage>
        <taxon>Bacteria</taxon>
        <taxon>Pseudomonadati</taxon>
        <taxon>Pseudomonadota</taxon>
        <taxon>Gammaproteobacteria</taxon>
        <taxon>Cardiobacteriales</taxon>
        <taxon>Ostreibacteriaceae</taxon>
        <taxon>Ostreibacterium</taxon>
    </lineage>
</organism>
<evidence type="ECO:0000256" key="10">
    <source>
        <dbReference type="ARBA" id="ARBA00023136"/>
    </source>
</evidence>
<dbReference type="InterPro" id="IPR003849">
    <property type="entry name" value="Preprotein_translocase_YajC"/>
</dbReference>
<sequence length="117" mass="12651">MMISIAHAQTAGQSGSGESFTTLIMLVAIFAIFYFLVIRPQQKKQKELRGLIEALKKGDEVLTAGGIVGRIVDLDEQFIDLEIAPNTTIKMQKNTVINLLPKGSYKGGNGGSGKNQK</sequence>
<keyword evidence="6 11" id="KW-0812">Transmembrane</keyword>
<evidence type="ECO:0000256" key="4">
    <source>
        <dbReference type="ARBA" id="ARBA00022448"/>
    </source>
</evidence>
<dbReference type="Proteomes" id="UP000471298">
    <property type="component" value="Unassembled WGS sequence"/>
</dbReference>
<dbReference type="NCBIfam" id="TIGR00739">
    <property type="entry name" value="yajC"/>
    <property type="match status" value="1"/>
</dbReference>
<comment type="similarity">
    <text evidence="2">Belongs to the YajC family.</text>
</comment>
<evidence type="ECO:0000256" key="2">
    <source>
        <dbReference type="ARBA" id="ARBA00006742"/>
    </source>
</evidence>
<dbReference type="InParanoid" id="A0A6N7EX19"/>
<evidence type="ECO:0000256" key="5">
    <source>
        <dbReference type="ARBA" id="ARBA00022475"/>
    </source>
</evidence>
<dbReference type="Pfam" id="PF02699">
    <property type="entry name" value="YajC"/>
    <property type="match status" value="1"/>
</dbReference>
<evidence type="ECO:0000256" key="11">
    <source>
        <dbReference type="SAM" id="Phobius"/>
    </source>
</evidence>
<keyword evidence="7" id="KW-0653">Protein transport</keyword>
<dbReference type="FunCoup" id="A0A6N7EX19">
    <property type="interactions" value="213"/>
</dbReference>
<comment type="subcellular location">
    <subcellularLocation>
        <location evidence="1">Cell membrane</location>
        <topology evidence="1">Single-pass membrane protein</topology>
    </subcellularLocation>
</comment>
<evidence type="ECO:0000256" key="3">
    <source>
        <dbReference type="ARBA" id="ARBA00014962"/>
    </source>
</evidence>
<reference evidence="12 13" key="1">
    <citation type="submission" date="2019-10" db="EMBL/GenBank/DDBJ databases">
        <title>Cardiobacteriales fam. a chemoheterotrophic member of the order Cardiobacteriales, and proposal of Cardiobacteriales fam. nov.</title>
        <authorList>
            <person name="Wang C."/>
        </authorList>
    </citation>
    <scope>NUCLEOTIDE SEQUENCE [LARGE SCALE GENOMIC DNA]</scope>
    <source>
        <strain evidence="12 13">ML27</strain>
    </source>
</reference>
<dbReference type="SMART" id="SM01323">
    <property type="entry name" value="YajC"/>
    <property type="match status" value="1"/>
</dbReference>
<evidence type="ECO:0000313" key="12">
    <source>
        <dbReference type="EMBL" id="MPV85677.1"/>
    </source>
</evidence>
<evidence type="ECO:0000256" key="6">
    <source>
        <dbReference type="ARBA" id="ARBA00022692"/>
    </source>
</evidence>
<dbReference type="EMBL" id="WHNW01000002">
    <property type="protein sequence ID" value="MPV85677.1"/>
    <property type="molecule type" value="Genomic_DNA"/>
</dbReference>
<dbReference type="PANTHER" id="PTHR33909">
    <property type="entry name" value="SEC TRANSLOCON ACCESSORY COMPLEX SUBUNIT YAJC"/>
    <property type="match status" value="1"/>
</dbReference>
<dbReference type="RefSeq" id="WP_152809145.1">
    <property type="nucleotide sequence ID" value="NZ_WHNW01000002.1"/>
</dbReference>
<keyword evidence="5" id="KW-1003">Cell membrane</keyword>
<keyword evidence="9" id="KW-0811">Translocation</keyword>
<keyword evidence="4" id="KW-0813">Transport</keyword>
<dbReference type="AlphaFoldDB" id="A0A6N7EX19"/>
<proteinExistence type="inferred from homology"/>
<keyword evidence="8 11" id="KW-1133">Transmembrane helix</keyword>
<dbReference type="GO" id="GO:0015031">
    <property type="term" value="P:protein transport"/>
    <property type="evidence" value="ECO:0007669"/>
    <property type="project" value="UniProtKB-KW"/>
</dbReference>
<evidence type="ECO:0000313" key="13">
    <source>
        <dbReference type="Proteomes" id="UP000471298"/>
    </source>
</evidence>
<evidence type="ECO:0000256" key="1">
    <source>
        <dbReference type="ARBA" id="ARBA00004162"/>
    </source>
</evidence>
<name>A0A6N7EX19_9GAMM</name>
<feature type="transmembrane region" description="Helical" evidence="11">
    <location>
        <begin position="20"/>
        <end position="38"/>
    </location>
</feature>
<keyword evidence="13" id="KW-1185">Reference proteome</keyword>
<dbReference type="GO" id="GO:0005886">
    <property type="term" value="C:plasma membrane"/>
    <property type="evidence" value="ECO:0007669"/>
    <property type="project" value="UniProtKB-SubCell"/>
</dbReference>